<feature type="transmembrane region" description="Helical" evidence="1">
    <location>
        <begin position="233"/>
        <end position="256"/>
    </location>
</feature>
<dbReference type="EMBL" id="JACIEZ010000001">
    <property type="protein sequence ID" value="MBB4063397.1"/>
    <property type="molecule type" value="Genomic_DNA"/>
</dbReference>
<feature type="transmembrane region" description="Helical" evidence="1">
    <location>
        <begin position="198"/>
        <end position="221"/>
    </location>
</feature>
<name>A0A7W6NJL1_9HYPH</name>
<evidence type="ECO:0008006" key="4">
    <source>
        <dbReference type="Google" id="ProtNLM"/>
    </source>
</evidence>
<keyword evidence="3" id="KW-1185">Reference proteome</keyword>
<comment type="caution">
    <text evidence="2">The sequence shown here is derived from an EMBL/GenBank/DDBJ whole genome shotgun (WGS) entry which is preliminary data.</text>
</comment>
<feature type="transmembrane region" description="Helical" evidence="1">
    <location>
        <begin position="321"/>
        <end position="340"/>
    </location>
</feature>
<dbReference type="RefSeq" id="WP_183364586.1">
    <property type="nucleotide sequence ID" value="NZ_JACIEZ010000001.1"/>
</dbReference>
<reference evidence="2 3" key="1">
    <citation type="submission" date="2020-08" db="EMBL/GenBank/DDBJ databases">
        <title>Genomic Encyclopedia of Type Strains, Phase IV (KMG-IV): sequencing the most valuable type-strain genomes for metagenomic binning, comparative biology and taxonomic classification.</title>
        <authorList>
            <person name="Goeker M."/>
        </authorList>
    </citation>
    <scope>NUCLEOTIDE SEQUENCE [LARGE SCALE GENOMIC DNA]</scope>
    <source>
        <strain evidence="2 3">DSM 29853</strain>
    </source>
</reference>
<keyword evidence="1" id="KW-0472">Membrane</keyword>
<feature type="transmembrane region" description="Helical" evidence="1">
    <location>
        <begin position="140"/>
        <end position="159"/>
    </location>
</feature>
<keyword evidence="1" id="KW-0812">Transmembrane</keyword>
<feature type="transmembrane region" description="Helical" evidence="1">
    <location>
        <begin position="268"/>
        <end position="288"/>
    </location>
</feature>
<feature type="transmembrane region" description="Helical" evidence="1">
    <location>
        <begin position="166"/>
        <end position="186"/>
    </location>
</feature>
<dbReference type="Proteomes" id="UP000528286">
    <property type="component" value="Unassembled WGS sequence"/>
</dbReference>
<feature type="transmembrane region" description="Helical" evidence="1">
    <location>
        <begin position="105"/>
        <end position="128"/>
    </location>
</feature>
<feature type="transmembrane region" description="Helical" evidence="1">
    <location>
        <begin position="66"/>
        <end position="93"/>
    </location>
</feature>
<evidence type="ECO:0000313" key="2">
    <source>
        <dbReference type="EMBL" id="MBB4063397.1"/>
    </source>
</evidence>
<evidence type="ECO:0000313" key="3">
    <source>
        <dbReference type="Proteomes" id="UP000528286"/>
    </source>
</evidence>
<protein>
    <recommendedName>
        <fullName evidence="4">DUF2157 domain-containing protein</fullName>
    </recommendedName>
</protein>
<proteinExistence type="predicted"/>
<evidence type="ECO:0000256" key="1">
    <source>
        <dbReference type="SAM" id="Phobius"/>
    </source>
</evidence>
<keyword evidence="1" id="KW-1133">Transmembrane helix</keyword>
<sequence>MDIIMRQDLAAAAGEGIITPEQADRLGAFLAARRSATGEPGSGADPASNPLEDSEMPRFVRGFHDILITIGILILLAGISGLSHPALALVAIIPLAELLVRRQRLALPAFTLTLAYGGSVTALLMLLMPSFFETQGEEGPSVFFFFLAGYVLTFVPFYWRYRVPVALAVMIVLAGGTFVLMLAAIAELALYDKVGSHPLLTMAFGLAGALAILAVALRFDLSDPGRVTRRSDVAFWLHLVAAPALLYSLLAVLFFLRAPENDSDISAVATSQPVTVVLLVVAFILFGLVFDRRAFVTSSLLSLGLSLGTLFRQGLSGLDSVFFVVLLALGLIVLVIGVSWPHLRRLVIGALPPDLKTRLPPLR</sequence>
<feature type="transmembrane region" description="Helical" evidence="1">
    <location>
        <begin position="295"/>
        <end position="315"/>
    </location>
</feature>
<dbReference type="AlphaFoldDB" id="A0A7W6NJL1"/>
<accession>A0A7W6NJL1</accession>
<gene>
    <name evidence="2" type="ORF">GGR23_000558</name>
</gene>
<organism evidence="2 3">
    <name type="scientific">Gellertiella hungarica</name>
    <dbReference type="NCBI Taxonomy" id="1572859"/>
    <lineage>
        <taxon>Bacteria</taxon>
        <taxon>Pseudomonadati</taxon>
        <taxon>Pseudomonadota</taxon>
        <taxon>Alphaproteobacteria</taxon>
        <taxon>Hyphomicrobiales</taxon>
        <taxon>Rhizobiaceae</taxon>
        <taxon>Gellertiella</taxon>
    </lineage>
</organism>